<proteinExistence type="predicted"/>
<organism evidence="2 3">
    <name type="scientific">Fomitopsis schrenkii</name>
    <name type="common">Brown rot fungus</name>
    <dbReference type="NCBI Taxonomy" id="2126942"/>
    <lineage>
        <taxon>Eukaryota</taxon>
        <taxon>Fungi</taxon>
        <taxon>Dikarya</taxon>
        <taxon>Basidiomycota</taxon>
        <taxon>Agaricomycotina</taxon>
        <taxon>Agaricomycetes</taxon>
        <taxon>Polyporales</taxon>
        <taxon>Fomitopsis</taxon>
    </lineage>
</organism>
<feature type="non-terminal residue" evidence="2">
    <location>
        <position position="89"/>
    </location>
</feature>
<dbReference type="HOGENOM" id="CLU_163770_0_0_1"/>
<feature type="compositionally biased region" description="Basic and acidic residues" evidence="1">
    <location>
        <begin position="22"/>
        <end position="38"/>
    </location>
</feature>
<feature type="region of interest" description="Disordered" evidence="1">
    <location>
        <begin position="1"/>
        <end position="42"/>
    </location>
</feature>
<reference evidence="2 3" key="1">
    <citation type="journal article" date="2012" name="Science">
        <title>The Paleozoic origin of enzymatic lignin decomposition reconstructed from 31 fungal genomes.</title>
        <authorList>
            <person name="Floudas D."/>
            <person name="Binder M."/>
            <person name="Riley R."/>
            <person name="Barry K."/>
            <person name="Blanchette R.A."/>
            <person name="Henrissat B."/>
            <person name="Martinez A.T."/>
            <person name="Otillar R."/>
            <person name="Spatafora J.W."/>
            <person name="Yadav J.S."/>
            <person name="Aerts A."/>
            <person name="Benoit I."/>
            <person name="Boyd A."/>
            <person name="Carlson A."/>
            <person name="Copeland A."/>
            <person name="Coutinho P.M."/>
            <person name="de Vries R.P."/>
            <person name="Ferreira P."/>
            <person name="Findley K."/>
            <person name="Foster B."/>
            <person name="Gaskell J."/>
            <person name="Glotzer D."/>
            <person name="Gorecki P."/>
            <person name="Heitman J."/>
            <person name="Hesse C."/>
            <person name="Hori C."/>
            <person name="Igarashi K."/>
            <person name="Jurgens J.A."/>
            <person name="Kallen N."/>
            <person name="Kersten P."/>
            <person name="Kohler A."/>
            <person name="Kuees U."/>
            <person name="Kumar T.K.A."/>
            <person name="Kuo A."/>
            <person name="LaButti K."/>
            <person name="Larrondo L.F."/>
            <person name="Lindquist E."/>
            <person name="Ling A."/>
            <person name="Lombard V."/>
            <person name="Lucas S."/>
            <person name="Lundell T."/>
            <person name="Martin R."/>
            <person name="McLaughlin D.J."/>
            <person name="Morgenstern I."/>
            <person name="Morin E."/>
            <person name="Murat C."/>
            <person name="Nagy L.G."/>
            <person name="Nolan M."/>
            <person name="Ohm R.A."/>
            <person name="Patyshakuliyeva A."/>
            <person name="Rokas A."/>
            <person name="Ruiz-Duenas F.J."/>
            <person name="Sabat G."/>
            <person name="Salamov A."/>
            <person name="Samejima M."/>
            <person name="Schmutz J."/>
            <person name="Slot J.C."/>
            <person name="St John F."/>
            <person name="Stenlid J."/>
            <person name="Sun H."/>
            <person name="Sun S."/>
            <person name="Syed K."/>
            <person name="Tsang A."/>
            <person name="Wiebenga A."/>
            <person name="Young D."/>
            <person name="Pisabarro A."/>
            <person name="Eastwood D.C."/>
            <person name="Martin F."/>
            <person name="Cullen D."/>
            <person name="Grigoriev I.V."/>
            <person name="Hibbett D.S."/>
        </authorList>
    </citation>
    <scope>NUCLEOTIDE SEQUENCE</scope>
    <source>
        <strain evidence="3">FP-58527</strain>
    </source>
</reference>
<gene>
    <name evidence="2" type="ORF">FOMPIDRAFT_1119763</name>
</gene>
<name>S8EAU1_FOMSC</name>
<keyword evidence="3" id="KW-1185">Reference proteome</keyword>
<accession>S8EAU1</accession>
<evidence type="ECO:0000256" key="1">
    <source>
        <dbReference type="SAM" id="MobiDB-lite"/>
    </source>
</evidence>
<dbReference type="InParanoid" id="S8EAU1"/>
<sequence length="89" mass="9764">MANKPRNSVLYLFDPLESMSTPRRDGSPDSSSSDKENDVQPGEVTMFFNRIYTSQKDTVPKTPNGKLIDFGDTTADDICGLEEEDAAAS</sequence>
<dbReference type="OrthoDB" id="3266894at2759"/>
<evidence type="ECO:0000313" key="3">
    <source>
        <dbReference type="Proteomes" id="UP000015241"/>
    </source>
</evidence>
<dbReference type="EMBL" id="KE504140">
    <property type="protein sequence ID" value="EPT01698.1"/>
    <property type="molecule type" value="Genomic_DNA"/>
</dbReference>
<protein>
    <submittedName>
        <fullName evidence="2">Uncharacterized protein</fullName>
    </submittedName>
</protein>
<dbReference type="Proteomes" id="UP000015241">
    <property type="component" value="Unassembled WGS sequence"/>
</dbReference>
<evidence type="ECO:0000313" key="2">
    <source>
        <dbReference type="EMBL" id="EPT01698.1"/>
    </source>
</evidence>
<dbReference type="AlphaFoldDB" id="S8EAU1"/>